<sequence>MEQIYIVMLVVLGILAITDLVVGVSNDAVNFLNSAIGSKAVSFKTIMIVASLGVLVGALFSSGMMEIARSGIFVPSMFSFNDVMIIFLAVMISDILLLDVFNSMGLPTSTTVSIIFELLGAAVCLAIYKIYTSDDSFDNLSAYINTKKATEIVTSILLSVVLSFTLGSLVQYVSRLIFTFQYEKRVKYIGSVFGGLAITAITFFILIKGLKGVSFISKENYQVIVDNQWMIIGINFLVFTLLSQLLMSVFKVNILKVIIVIGTFALALAFAGNDLVNFIGVPIAAFNSYELFIVSGVSGDSFMMGGLADETIVAPFYFLLFAGFVMVITLWTSKKARSVIDTGVNLSRQGDGVERFSPNILSRFIVRSGIYLGQGINYFLPQSIQLKIDKQFEKPVVVKGKKKKDEPAFDMVRASVNLMVASILISLGTSLKLPLSTTYVTFMVAMGSSFADRAWDRESAVYRVAGVFNVIGGWFVTALVAFASAFIVAYFLKIGEVFAFIALLITLALLLYRSSRRHTKKKKEEEDLLKLKREDIVTINEIISECSDQISRVIGTTNKIYSDVIDNLGLQDLGKLKENKKALKKLEKEVDELKSNVYYFIKNLDETSVEASKFYIMILGYLQDMIQSLGFITQNSHSHVNNNHKQLKFNQIRDLKSVDIELQKLFDDIQIIFDQNSFDKLEGVIKQKAEIHLHVSNLIQKQIERIRTVETSPKNSKLYFALLLESNDLIKATMNLLELFQEFNLHAKSKV</sequence>
<reference evidence="7" key="1">
    <citation type="journal article" date="2014" name="Int. J. Syst. Evol. Microbiol.">
        <title>Complete genome sequence of Corynebacterium casei LMG S-19264T (=DSM 44701T), isolated from a smear-ripened cheese.</title>
        <authorList>
            <consortium name="US DOE Joint Genome Institute (JGI-PGF)"/>
            <person name="Walter F."/>
            <person name="Albersmeier A."/>
            <person name="Kalinowski J."/>
            <person name="Ruckert C."/>
        </authorList>
    </citation>
    <scope>NUCLEOTIDE SEQUENCE</scope>
    <source>
        <strain evidence="7">CGMCC 1.12506</strain>
    </source>
</reference>
<feature type="transmembrane region" description="Helical" evidence="6">
    <location>
        <begin position="186"/>
        <end position="207"/>
    </location>
</feature>
<name>A0A916Y6I0_9FLAO</name>
<dbReference type="GO" id="GO:0016020">
    <property type="term" value="C:membrane"/>
    <property type="evidence" value="ECO:0007669"/>
    <property type="project" value="UniProtKB-SubCell"/>
</dbReference>
<dbReference type="SUPFAM" id="SSF103473">
    <property type="entry name" value="MFS general substrate transporter"/>
    <property type="match status" value="1"/>
</dbReference>
<dbReference type="PANTHER" id="PTHR11101">
    <property type="entry name" value="PHOSPHATE TRANSPORTER"/>
    <property type="match status" value="1"/>
</dbReference>
<keyword evidence="5 6" id="KW-0472">Membrane</keyword>
<feature type="transmembrane region" description="Helical" evidence="6">
    <location>
        <begin position="254"/>
        <end position="272"/>
    </location>
</feature>
<comment type="similarity">
    <text evidence="6">Belongs to the inorganic phosphate transporter (PiT) (TC 2.A.20) family.</text>
</comment>
<keyword evidence="4 6" id="KW-1133">Transmembrane helix</keyword>
<dbReference type="Proteomes" id="UP000625735">
    <property type="component" value="Unassembled WGS sequence"/>
</dbReference>
<keyword evidence="6" id="KW-0592">Phosphate transport</keyword>
<feature type="transmembrane region" description="Helical" evidence="6">
    <location>
        <begin position="312"/>
        <end position="331"/>
    </location>
</feature>
<organism evidence="7 8">
    <name type="scientific">Flavobacterium orientale</name>
    <dbReference type="NCBI Taxonomy" id="1756020"/>
    <lineage>
        <taxon>Bacteria</taxon>
        <taxon>Pseudomonadati</taxon>
        <taxon>Bacteroidota</taxon>
        <taxon>Flavobacteriia</taxon>
        <taxon>Flavobacteriales</taxon>
        <taxon>Flavobacteriaceae</taxon>
        <taxon>Flavobacterium</taxon>
    </lineage>
</organism>
<comment type="caution">
    <text evidence="7">The sequence shown here is derived from an EMBL/GenBank/DDBJ whole genome shotgun (WGS) entry which is preliminary data.</text>
</comment>
<dbReference type="RefSeq" id="WP_188362871.1">
    <property type="nucleotide sequence ID" value="NZ_BMFG01000011.1"/>
</dbReference>
<dbReference type="GO" id="GO:0005315">
    <property type="term" value="F:phosphate transmembrane transporter activity"/>
    <property type="evidence" value="ECO:0007669"/>
    <property type="project" value="InterPro"/>
</dbReference>
<feature type="transmembrane region" description="Helical" evidence="6">
    <location>
        <begin position="227"/>
        <end position="247"/>
    </location>
</feature>
<evidence type="ECO:0000256" key="4">
    <source>
        <dbReference type="ARBA" id="ARBA00022989"/>
    </source>
</evidence>
<protein>
    <recommendedName>
        <fullName evidence="6">Phosphate transporter</fullName>
    </recommendedName>
</protein>
<dbReference type="GO" id="GO:0035435">
    <property type="term" value="P:phosphate ion transmembrane transport"/>
    <property type="evidence" value="ECO:0007669"/>
    <property type="project" value="TreeGrafter"/>
</dbReference>
<feature type="transmembrane region" description="Helical" evidence="6">
    <location>
        <begin position="83"/>
        <end position="102"/>
    </location>
</feature>
<evidence type="ECO:0000313" key="8">
    <source>
        <dbReference type="Proteomes" id="UP000625735"/>
    </source>
</evidence>
<feature type="transmembrane region" description="Helical" evidence="6">
    <location>
        <begin position="152"/>
        <end position="174"/>
    </location>
</feature>
<dbReference type="InterPro" id="IPR001204">
    <property type="entry name" value="Phos_transporter"/>
</dbReference>
<keyword evidence="2 6" id="KW-0813">Transport</keyword>
<proteinExistence type="inferred from homology"/>
<evidence type="ECO:0000256" key="3">
    <source>
        <dbReference type="ARBA" id="ARBA00022692"/>
    </source>
</evidence>
<evidence type="ECO:0000256" key="1">
    <source>
        <dbReference type="ARBA" id="ARBA00004141"/>
    </source>
</evidence>
<evidence type="ECO:0000256" key="6">
    <source>
        <dbReference type="RuleBase" id="RU363058"/>
    </source>
</evidence>
<comment type="subcellular location">
    <subcellularLocation>
        <location evidence="1 6">Membrane</location>
        <topology evidence="1 6">Multi-pass membrane protein</topology>
    </subcellularLocation>
</comment>
<evidence type="ECO:0000256" key="2">
    <source>
        <dbReference type="ARBA" id="ARBA00022448"/>
    </source>
</evidence>
<feature type="transmembrane region" description="Helical" evidence="6">
    <location>
        <begin position="497"/>
        <end position="513"/>
    </location>
</feature>
<reference evidence="7" key="2">
    <citation type="submission" date="2020-09" db="EMBL/GenBank/DDBJ databases">
        <authorList>
            <person name="Sun Q."/>
            <person name="Zhou Y."/>
        </authorList>
    </citation>
    <scope>NUCLEOTIDE SEQUENCE</scope>
    <source>
        <strain evidence="7">CGMCC 1.12506</strain>
    </source>
</reference>
<feature type="transmembrane region" description="Helical" evidence="6">
    <location>
        <begin position="6"/>
        <end position="29"/>
    </location>
</feature>
<evidence type="ECO:0000313" key="7">
    <source>
        <dbReference type="EMBL" id="GGD33512.1"/>
    </source>
</evidence>
<dbReference type="PANTHER" id="PTHR11101:SF16">
    <property type="entry name" value="PHOSPHATE TRANSPORTER"/>
    <property type="match status" value="1"/>
</dbReference>
<feature type="transmembrane region" description="Helical" evidence="6">
    <location>
        <begin position="467"/>
        <end position="491"/>
    </location>
</feature>
<evidence type="ECO:0000256" key="5">
    <source>
        <dbReference type="ARBA" id="ARBA00023136"/>
    </source>
</evidence>
<feature type="transmembrane region" description="Helical" evidence="6">
    <location>
        <begin position="114"/>
        <end position="132"/>
    </location>
</feature>
<feature type="transmembrane region" description="Helical" evidence="6">
    <location>
        <begin position="41"/>
        <end position="63"/>
    </location>
</feature>
<accession>A0A916Y6I0</accession>
<dbReference type="AlphaFoldDB" id="A0A916Y6I0"/>
<dbReference type="EMBL" id="BMFG01000011">
    <property type="protein sequence ID" value="GGD33512.1"/>
    <property type="molecule type" value="Genomic_DNA"/>
</dbReference>
<dbReference type="InterPro" id="IPR036259">
    <property type="entry name" value="MFS_trans_sf"/>
</dbReference>
<keyword evidence="3 6" id="KW-0812">Transmembrane</keyword>
<dbReference type="Pfam" id="PF01384">
    <property type="entry name" value="PHO4"/>
    <property type="match status" value="1"/>
</dbReference>
<gene>
    <name evidence="7" type="ORF">GCM10011343_24410</name>
</gene>
<keyword evidence="8" id="KW-1185">Reference proteome</keyword>